<dbReference type="InParanoid" id="A0A1I5GAB3"/>
<evidence type="ECO:0000256" key="1">
    <source>
        <dbReference type="SAM" id="MobiDB-lite"/>
    </source>
</evidence>
<evidence type="ECO:0000256" key="2">
    <source>
        <dbReference type="SAM" id="Phobius"/>
    </source>
</evidence>
<accession>A0A1I5GAB3</accession>
<keyword evidence="2" id="KW-0812">Transmembrane</keyword>
<dbReference type="AlphaFoldDB" id="A0A1I5GAB3"/>
<sequence>MDGSERPVEEQAAEAPAPPPRDARRWSRLTHRRWVLGAVALALVAGGGAFWALGGPSGESEAGRFTSMPEPCSLVPGETLERYVPNSEPPVPSEARNSADARYEACEWAEPMGAAGSAETLTSHRLNVAVRLHLDGTEPAKSEYDAAWGGARSMAGTADGAAGALHAEAPVTMGIGDQAFAQHLTLSGSLGRSGSVAATVRLRNAVISVRYRGTTSPAGVDGAPKAGKTAPLDEAEARAGAEAVARGIAGTLAACKDCVSR</sequence>
<organism evidence="3 4">
    <name type="scientific">Actinomadura madurae</name>
    <dbReference type="NCBI Taxonomy" id="1993"/>
    <lineage>
        <taxon>Bacteria</taxon>
        <taxon>Bacillati</taxon>
        <taxon>Actinomycetota</taxon>
        <taxon>Actinomycetes</taxon>
        <taxon>Streptosporangiales</taxon>
        <taxon>Thermomonosporaceae</taxon>
        <taxon>Actinomadura</taxon>
    </lineage>
</organism>
<keyword evidence="2" id="KW-0472">Membrane</keyword>
<evidence type="ECO:0000313" key="4">
    <source>
        <dbReference type="Proteomes" id="UP000183413"/>
    </source>
</evidence>
<dbReference type="EMBL" id="FOVH01000005">
    <property type="protein sequence ID" value="SFO32950.1"/>
    <property type="molecule type" value="Genomic_DNA"/>
</dbReference>
<reference evidence="3 4" key="1">
    <citation type="submission" date="2016-10" db="EMBL/GenBank/DDBJ databases">
        <authorList>
            <person name="de Groot N.N."/>
        </authorList>
    </citation>
    <scope>NUCLEOTIDE SEQUENCE [LARGE SCALE GENOMIC DNA]</scope>
    <source>
        <strain evidence="3 4">DSM 43067</strain>
    </source>
</reference>
<protein>
    <submittedName>
        <fullName evidence="3">Uncharacterized protein</fullName>
    </submittedName>
</protein>
<name>A0A1I5GAB3_9ACTN</name>
<dbReference type="Proteomes" id="UP000183413">
    <property type="component" value="Unassembled WGS sequence"/>
</dbReference>
<evidence type="ECO:0000313" key="3">
    <source>
        <dbReference type="EMBL" id="SFO32950.1"/>
    </source>
</evidence>
<keyword evidence="2" id="KW-1133">Transmembrane helix</keyword>
<feature type="region of interest" description="Disordered" evidence="1">
    <location>
        <begin position="1"/>
        <end position="25"/>
    </location>
</feature>
<keyword evidence="4" id="KW-1185">Reference proteome</keyword>
<gene>
    <name evidence="3" type="ORF">SAMN04489713_105110</name>
</gene>
<proteinExistence type="predicted"/>
<feature type="transmembrane region" description="Helical" evidence="2">
    <location>
        <begin position="34"/>
        <end position="54"/>
    </location>
</feature>